<dbReference type="AlphaFoldDB" id="A0A5B2XBA6"/>
<dbReference type="PANTHER" id="PTHR43162">
    <property type="match status" value="1"/>
</dbReference>
<comment type="caution">
    <text evidence="2">The sequence shown here is derived from an EMBL/GenBank/DDBJ whole genome shotgun (WGS) entry which is preliminary data.</text>
</comment>
<accession>A0A5B2XBA6</accession>
<protein>
    <submittedName>
        <fullName evidence="2">NAD(P)H-binding protein</fullName>
    </submittedName>
</protein>
<evidence type="ECO:0000313" key="3">
    <source>
        <dbReference type="Proteomes" id="UP000323454"/>
    </source>
</evidence>
<dbReference type="Gene3D" id="3.90.25.10">
    <property type="entry name" value="UDP-galactose 4-epimerase, domain 1"/>
    <property type="match status" value="1"/>
</dbReference>
<sequence length="276" mass="28902">MILVTGASGHVGGELVAALADQGRPVRALVRDPASFEAPHGVQTAGGDLNDPESLADALAGVDGVFLLGGFADMSGVLARARAAGVGHVVLLSSRSVVGGNPDNAVAGMHLASEAAVRESGIGWTLLRPSGFMSNTFEWVPQLREGDVVTAPFAGVPIAAIDPRDIAAVAAAVLTRREHHGRSHAMTGPAALLPADRAEILGRVLGRPVSLRAQPDDEARAEMSRTIPAKYVDAFFRFFVDGEFDDSSVLSTVQEITGRPARGFEDWAVAHRARFE</sequence>
<evidence type="ECO:0000313" key="2">
    <source>
        <dbReference type="EMBL" id="KAA2260435.1"/>
    </source>
</evidence>
<dbReference type="InterPro" id="IPR016040">
    <property type="entry name" value="NAD(P)-bd_dom"/>
</dbReference>
<dbReference type="RefSeq" id="WP_149851159.1">
    <property type="nucleotide sequence ID" value="NZ_VUOB01000036.1"/>
</dbReference>
<proteinExistence type="predicted"/>
<dbReference type="InterPro" id="IPR051604">
    <property type="entry name" value="Ergot_Alk_Oxidoreductase"/>
</dbReference>
<dbReference type="EMBL" id="VUOB01000036">
    <property type="protein sequence ID" value="KAA2260435.1"/>
    <property type="molecule type" value="Genomic_DNA"/>
</dbReference>
<reference evidence="2 3" key="2">
    <citation type="submission" date="2019-09" db="EMBL/GenBank/DDBJ databases">
        <authorList>
            <person name="Jin C."/>
        </authorList>
    </citation>
    <scope>NUCLEOTIDE SEQUENCE [LARGE SCALE GENOMIC DNA]</scope>
    <source>
        <strain evidence="2 3">AN110305</strain>
    </source>
</reference>
<evidence type="ECO:0000259" key="1">
    <source>
        <dbReference type="Pfam" id="PF13460"/>
    </source>
</evidence>
<dbReference type="SUPFAM" id="SSF51735">
    <property type="entry name" value="NAD(P)-binding Rossmann-fold domains"/>
    <property type="match status" value="1"/>
</dbReference>
<keyword evidence="3" id="KW-1185">Reference proteome</keyword>
<organism evidence="2 3">
    <name type="scientific">Solihabitans fulvus</name>
    <dbReference type="NCBI Taxonomy" id="1892852"/>
    <lineage>
        <taxon>Bacteria</taxon>
        <taxon>Bacillati</taxon>
        <taxon>Actinomycetota</taxon>
        <taxon>Actinomycetes</taxon>
        <taxon>Pseudonocardiales</taxon>
        <taxon>Pseudonocardiaceae</taxon>
        <taxon>Solihabitans</taxon>
    </lineage>
</organism>
<dbReference type="OrthoDB" id="3207931at2"/>
<dbReference type="Pfam" id="PF13460">
    <property type="entry name" value="NAD_binding_10"/>
    <property type="match status" value="1"/>
</dbReference>
<dbReference type="InterPro" id="IPR036291">
    <property type="entry name" value="NAD(P)-bd_dom_sf"/>
</dbReference>
<dbReference type="Proteomes" id="UP000323454">
    <property type="component" value="Unassembled WGS sequence"/>
</dbReference>
<dbReference type="PANTHER" id="PTHR43162:SF1">
    <property type="entry name" value="PRESTALK A DIFFERENTIATION PROTEIN A"/>
    <property type="match status" value="1"/>
</dbReference>
<dbReference type="Gene3D" id="3.40.50.720">
    <property type="entry name" value="NAD(P)-binding Rossmann-like Domain"/>
    <property type="match status" value="1"/>
</dbReference>
<name>A0A5B2XBA6_9PSEU</name>
<reference evidence="2 3" key="1">
    <citation type="submission" date="2019-09" db="EMBL/GenBank/DDBJ databases">
        <title>Goodfellowia gen. nov., a new genus of the Pseudonocardineae related to Actinoalloteichus, containing Goodfellowia coeruleoviolacea gen. nov., comb. nov. gen. nov., comb. nov.</title>
        <authorList>
            <person name="Labeda D."/>
        </authorList>
    </citation>
    <scope>NUCLEOTIDE SEQUENCE [LARGE SCALE GENOMIC DNA]</scope>
    <source>
        <strain evidence="2 3">AN110305</strain>
    </source>
</reference>
<feature type="domain" description="NAD(P)-binding" evidence="1">
    <location>
        <begin position="6"/>
        <end position="175"/>
    </location>
</feature>
<gene>
    <name evidence="2" type="ORF">F0L68_20070</name>
</gene>